<dbReference type="GO" id="GO:0008360">
    <property type="term" value="P:regulation of cell shape"/>
    <property type="evidence" value="ECO:0007669"/>
    <property type="project" value="UniProtKB-KW"/>
</dbReference>
<dbReference type="GO" id="GO:0009252">
    <property type="term" value="P:peptidoglycan biosynthetic process"/>
    <property type="evidence" value="ECO:0007669"/>
    <property type="project" value="UniProtKB-KW"/>
</dbReference>
<organism evidence="12 13">
    <name type="scientific">Chlorobaculum thiosulfatiphilum</name>
    <name type="common">Chlorobium limicola f.sp. thiosulfatophilum</name>
    <dbReference type="NCBI Taxonomy" id="115852"/>
    <lineage>
        <taxon>Bacteria</taxon>
        <taxon>Pseudomonadati</taxon>
        <taxon>Chlorobiota</taxon>
        <taxon>Chlorobiia</taxon>
        <taxon>Chlorobiales</taxon>
        <taxon>Chlorobiaceae</taxon>
        <taxon>Chlorobaculum</taxon>
    </lineage>
</organism>
<dbReference type="GO" id="GO:0071555">
    <property type="term" value="P:cell wall organization"/>
    <property type="evidence" value="ECO:0007669"/>
    <property type="project" value="UniProtKB-KW"/>
</dbReference>
<evidence type="ECO:0000256" key="3">
    <source>
        <dbReference type="ARBA" id="ARBA00022801"/>
    </source>
</evidence>
<keyword evidence="4" id="KW-0133">Cell shape</keyword>
<keyword evidence="13" id="KW-1185">Reference proteome</keyword>
<evidence type="ECO:0000256" key="8">
    <source>
        <dbReference type="PIRSR" id="PIRSR618044-2"/>
    </source>
</evidence>
<dbReference type="OrthoDB" id="9791132at2"/>
<feature type="active site" description="Acyl-ester intermediate" evidence="7">
    <location>
        <position position="72"/>
    </location>
</feature>
<feature type="active site" description="Proton acceptor" evidence="7">
    <location>
        <position position="75"/>
    </location>
</feature>
<dbReference type="InterPro" id="IPR018044">
    <property type="entry name" value="Peptidase_S11"/>
</dbReference>
<sequence>MGRPYNRFPSTLRALFALLAFFVYTLTPLTASARRAPAPEGEDAVSAFIVKETGRPELLRSKEIDKLLSPASLTKIMTCMIAIESGRMDDVVSIPLEATQVEPTRAGFLPGEQIRLRDLVKAAMVNSSNDAAFAIAIHLGGSVEAFVSSMNVRARALGMGHTVFTNPAGYDRGFYAGNRTTARDLMMLTERAIRYPEFNAIAKLDRVVFSELATGKRYSLRTHNKLMDRYPYTVGIKTGYTSMAGPCLIARALKDGKDMLIVMLNARTDRWSLASTMFDRGFGAETGRTVQVAGIGADAPLRIATSTPALPASMVLAERTRALEALRRKVESHRGQSAVAEIHGMSMNGQSEAKSSIKIKNLEQPKSAVAAKSRVKASRTSKVALKAAKKESARKRQLAKAQQRKIKSKVALKSAKKSGSAKVAHKSRNKERQAIRTARKGAAKRSTADAKSGKKRSRKEELSLSKKSERSPNG</sequence>
<evidence type="ECO:0000256" key="4">
    <source>
        <dbReference type="ARBA" id="ARBA00022960"/>
    </source>
</evidence>
<proteinExistence type="inferred from homology"/>
<accession>A0A5C4SA74</accession>
<dbReference type="SUPFAM" id="SSF56601">
    <property type="entry name" value="beta-lactamase/transpeptidase-like"/>
    <property type="match status" value="1"/>
</dbReference>
<evidence type="ECO:0000256" key="10">
    <source>
        <dbReference type="SAM" id="MobiDB-lite"/>
    </source>
</evidence>
<dbReference type="Pfam" id="PF00768">
    <property type="entry name" value="Peptidase_S11"/>
    <property type="match status" value="1"/>
</dbReference>
<keyword evidence="5" id="KW-0573">Peptidoglycan synthesis</keyword>
<dbReference type="GO" id="GO:0009002">
    <property type="term" value="F:serine-type D-Ala-D-Ala carboxypeptidase activity"/>
    <property type="evidence" value="ECO:0007669"/>
    <property type="project" value="InterPro"/>
</dbReference>
<evidence type="ECO:0000256" key="2">
    <source>
        <dbReference type="ARBA" id="ARBA00022729"/>
    </source>
</evidence>
<evidence type="ECO:0000256" key="1">
    <source>
        <dbReference type="ARBA" id="ARBA00007164"/>
    </source>
</evidence>
<keyword evidence="6" id="KW-0961">Cell wall biogenesis/degradation</keyword>
<dbReference type="PANTHER" id="PTHR21581:SF6">
    <property type="entry name" value="TRAFFICKING PROTEIN PARTICLE COMPLEX SUBUNIT 12"/>
    <property type="match status" value="1"/>
</dbReference>
<feature type="binding site" evidence="8">
    <location>
        <position position="237"/>
    </location>
    <ligand>
        <name>substrate</name>
    </ligand>
</feature>
<evidence type="ECO:0000256" key="7">
    <source>
        <dbReference type="PIRSR" id="PIRSR618044-1"/>
    </source>
</evidence>
<comment type="caution">
    <text evidence="12">The sequence shown here is derived from an EMBL/GenBank/DDBJ whole genome shotgun (WGS) entry which is preliminary data.</text>
</comment>
<dbReference type="Gene3D" id="3.40.710.10">
    <property type="entry name" value="DD-peptidase/beta-lactamase superfamily"/>
    <property type="match status" value="1"/>
</dbReference>
<dbReference type="InterPro" id="IPR001967">
    <property type="entry name" value="Peptidase_S11_N"/>
</dbReference>
<dbReference type="PANTHER" id="PTHR21581">
    <property type="entry name" value="D-ALANYL-D-ALANINE CARBOXYPEPTIDASE"/>
    <property type="match status" value="1"/>
</dbReference>
<feature type="domain" description="Peptidase S11 D-alanyl-D-alanine carboxypeptidase A N-terminal" evidence="11">
    <location>
        <begin position="43"/>
        <end position="268"/>
    </location>
</feature>
<protein>
    <submittedName>
        <fullName evidence="12">D-alanyl-D-alanine carboxypeptidase</fullName>
    </submittedName>
</protein>
<feature type="compositionally biased region" description="Basic and acidic residues" evidence="10">
    <location>
        <begin position="446"/>
        <end position="474"/>
    </location>
</feature>
<reference evidence="12 13" key="1">
    <citation type="submission" date="2019-05" db="EMBL/GenBank/DDBJ databases">
        <title>Draft Whole-Genome sequence of the green sulfur bacterium Chlorobaculum thiosulfatiphilum DSM 249.</title>
        <authorList>
            <person name="Meyer T.E."/>
            <person name="Kyndt J.A."/>
        </authorList>
    </citation>
    <scope>NUCLEOTIDE SEQUENCE [LARGE SCALE GENOMIC DNA]</scope>
    <source>
        <strain evidence="12 13">DSM 249</strain>
    </source>
</reference>
<dbReference type="GO" id="GO:0006508">
    <property type="term" value="P:proteolysis"/>
    <property type="evidence" value="ECO:0007669"/>
    <property type="project" value="InterPro"/>
</dbReference>
<dbReference type="InterPro" id="IPR012338">
    <property type="entry name" value="Beta-lactam/transpept-like"/>
</dbReference>
<evidence type="ECO:0000256" key="9">
    <source>
        <dbReference type="RuleBase" id="RU004016"/>
    </source>
</evidence>
<evidence type="ECO:0000313" key="12">
    <source>
        <dbReference type="EMBL" id="TNJ40450.1"/>
    </source>
</evidence>
<dbReference type="AlphaFoldDB" id="A0A5C4SA74"/>
<evidence type="ECO:0000259" key="11">
    <source>
        <dbReference type="Pfam" id="PF00768"/>
    </source>
</evidence>
<dbReference type="EMBL" id="VDCH01000001">
    <property type="protein sequence ID" value="TNJ40450.1"/>
    <property type="molecule type" value="Genomic_DNA"/>
</dbReference>
<evidence type="ECO:0000256" key="6">
    <source>
        <dbReference type="ARBA" id="ARBA00023316"/>
    </source>
</evidence>
<evidence type="ECO:0000256" key="5">
    <source>
        <dbReference type="ARBA" id="ARBA00022984"/>
    </source>
</evidence>
<keyword evidence="12" id="KW-0645">Protease</keyword>
<comment type="similarity">
    <text evidence="1 9">Belongs to the peptidase S11 family.</text>
</comment>
<dbReference type="Proteomes" id="UP000308271">
    <property type="component" value="Unassembled WGS sequence"/>
</dbReference>
<feature type="region of interest" description="Disordered" evidence="10">
    <location>
        <begin position="365"/>
        <end position="474"/>
    </location>
</feature>
<evidence type="ECO:0000313" key="13">
    <source>
        <dbReference type="Proteomes" id="UP000308271"/>
    </source>
</evidence>
<keyword evidence="12" id="KW-0121">Carboxypeptidase</keyword>
<feature type="compositionally biased region" description="Basic residues" evidence="10">
    <location>
        <begin position="392"/>
        <end position="416"/>
    </location>
</feature>
<name>A0A5C4SA74_CHLTI</name>
<feature type="active site" evidence="7">
    <location>
        <position position="127"/>
    </location>
</feature>
<keyword evidence="2" id="KW-0732">Signal</keyword>
<gene>
    <name evidence="12" type="ORF">FGF66_00650</name>
</gene>
<keyword evidence="3" id="KW-0378">Hydrolase</keyword>
<dbReference type="PRINTS" id="PR00725">
    <property type="entry name" value="DADACBPTASE1"/>
</dbReference>